<dbReference type="Proteomes" id="UP000001307">
    <property type="component" value="Unassembled WGS sequence"/>
</dbReference>
<organism evidence="1">
    <name type="scientific">Oikopleura dioica</name>
    <name type="common">Tunicate</name>
    <dbReference type="NCBI Taxonomy" id="34765"/>
    <lineage>
        <taxon>Eukaryota</taxon>
        <taxon>Metazoa</taxon>
        <taxon>Chordata</taxon>
        <taxon>Tunicata</taxon>
        <taxon>Appendicularia</taxon>
        <taxon>Copelata</taxon>
        <taxon>Oikopleuridae</taxon>
        <taxon>Oikopleura</taxon>
    </lineage>
</organism>
<name>E4XUB5_OIKDI</name>
<gene>
    <name evidence="1" type="ORF">GSOID_T00004612001</name>
</gene>
<dbReference type="AlphaFoldDB" id="E4XUB5"/>
<feature type="non-terminal residue" evidence="1">
    <location>
        <position position="108"/>
    </location>
</feature>
<dbReference type="EMBL" id="FN653176">
    <property type="protein sequence ID" value="CBY13312.1"/>
    <property type="molecule type" value="Genomic_DNA"/>
</dbReference>
<keyword evidence="2" id="KW-1185">Reference proteome</keyword>
<protein>
    <submittedName>
        <fullName evidence="1">Uncharacterized protein</fullName>
    </submittedName>
</protein>
<dbReference type="InParanoid" id="E4XUB5"/>
<evidence type="ECO:0000313" key="1">
    <source>
        <dbReference type="EMBL" id="CBY13312.1"/>
    </source>
</evidence>
<proteinExistence type="predicted"/>
<evidence type="ECO:0000313" key="2">
    <source>
        <dbReference type="Proteomes" id="UP000001307"/>
    </source>
</evidence>
<accession>E4XUB5</accession>
<sequence length="108" mass="12924">MDPKQKIEAIFYQIKKTVFFYNTRMRQVNKRRLDTMAIVTDLGINDLDTRPFDRHLQINVKKRKQSVASEPLFLQTNAINAIFQRDDKIIRCCVRLEIYISIKTYKIK</sequence>
<reference evidence="1" key="1">
    <citation type="journal article" date="2010" name="Science">
        <title>Plasticity of animal genome architecture unmasked by rapid evolution of a pelagic tunicate.</title>
        <authorList>
            <person name="Denoeud F."/>
            <person name="Henriet S."/>
            <person name="Mungpakdee S."/>
            <person name="Aury J.M."/>
            <person name="Da Silva C."/>
            <person name="Brinkmann H."/>
            <person name="Mikhaleva J."/>
            <person name="Olsen L.C."/>
            <person name="Jubin C."/>
            <person name="Canestro C."/>
            <person name="Bouquet J.M."/>
            <person name="Danks G."/>
            <person name="Poulain J."/>
            <person name="Campsteijn C."/>
            <person name="Adamski M."/>
            <person name="Cross I."/>
            <person name="Yadetie F."/>
            <person name="Muffato M."/>
            <person name="Louis A."/>
            <person name="Butcher S."/>
            <person name="Tsagkogeorga G."/>
            <person name="Konrad A."/>
            <person name="Singh S."/>
            <person name="Jensen M.F."/>
            <person name="Cong E.H."/>
            <person name="Eikeseth-Otteraa H."/>
            <person name="Noel B."/>
            <person name="Anthouard V."/>
            <person name="Porcel B.M."/>
            <person name="Kachouri-Lafond R."/>
            <person name="Nishino A."/>
            <person name="Ugolini M."/>
            <person name="Chourrout P."/>
            <person name="Nishida H."/>
            <person name="Aasland R."/>
            <person name="Huzurbazar S."/>
            <person name="Westhof E."/>
            <person name="Delsuc F."/>
            <person name="Lehrach H."/>
            <person name="Reinhardt R."/>
            <person name="Weissenbach J."/>
            <person name="Roy S.W."/>
            <person name="Artiguenave F."/>
            <person name="Postlethwait J.H."/>
            <person name="Manak J.R."/>
            <person name="Thompson E.M."/>
            <person name="Jaillon O."/>
            <person name="Du Pasquier L."/>
            <person name="Boudinot P."/>
            <person name="Liberles D.A."/>
            <person name="Volff J.N."/>
            <person name="Philippe H."/>
            <person name="Lenhard B."/>
            <person name="Roest Crollius H."/>
            <person name="Wincker P."/>
            <person name="Chourrout D."/>
        </authorList>
    </citation>
    <scope>NUCLEOTIDE SEQUENCE [LARGE SCALE GENOMIC DNA]</scope>
</reference>